<evidence type="ECO:0000256" key="3">
    <source>
        <dbReference type="PROSITE-ProRule" id="PRU00023"/>
    </source>
</evidence>
<dbReference type="PROSITE" id="PS50297">
    <property type="entry name" value="ANK_REP_REGION"/>
    <property type="match status" value="3"/>
</dbReference>
<reference evidence="6 7" key="1">
    <citation type="submission" date="2018-02" db="EMBL/GenBank/DDBJ databases">
        <title>Fusarium culmorum secondary metabolites in fungal-bacterial-plant interactions.</title>
        <authorList>
            <person name="Schmidt R."/>
        </authorList>
    </citation>
    <scope>NUCLEOTIDE SEQUENCE [LARGE SCALE GENOMIC DNA]</scope>
    <source>
        <strain evidence="6 7">PV</strain>
    </source>
</reference>
<dbReference type="Gene3D" id="1.20.120.1020">
    <property type="entry name" value="Prion-inhibition and propagation, HeLo domain"/>
    <property type="match status" value="1"/>
</dbReference>
<dbReference type="EMBL" id="PVEM01000014">
    <property type="protein sequence ID" value="PTD03485.1"/>
    <property type="molecule type" value="Genomic_DNA"/>
</dbReference>
<evidence type="ECO:0000259" key="4">
    <source>
        <dbReference type="Pfam" id="PF14479"/>
    </source>
</evidence>
<dbReference type="PRINTS" id="PR01415">
    <property type="entry name" value="ANKYRIN"/>
</dbReference>
<name>A0A2T4GJ10_FUSCU</name>
<dbReference type="Pfam" id="PF24883">
    <property type="entry name" value="NPHP3_N"/>
    <property type="match status" value="1"/>
</dbReference>
<keyword evidence="1" id="KW-0677">Repeat</keyword>
<feature type="repeat" description="ANK" evidence="3">
    <location>
        <begin position="713"/>
        <end position="745"/>
    </location>
</feature>
<feature type="domain" description="Nephrocystin 3-like N-terminal" evidence="5">
    <location>
        <begin position="240"/>
        <end position="288"/>
    </location>
</feature>
<comment type="caution">
    <text evidence="6">The sequence shown here is derived from an EMBL/GenBank/DDBJ whole genome shotgun (WGS) entry which is preliminary data.</text>
</comment>
<dbReference type="Pfam" id="PF12796">
    <property type="entry name" value="Ank_2"/>
    <property type="match status" value="3"/>
</dbReference>
<evidence type="ECO:0000313" key="6">
    <source>
        <dbReference type="EMBL" id="PTD03485.1"/>
    </source>
</evidence>
<evidence type="ECO:0000256" key="2">
    <source>
        <dbReference type="ARBA" id="ARBA00023043"/>
    </source>
</evidence>
<gene>
    <name evidence="6" type="ORF">FCULG_00012820</name>
</gene>
<sequence length="1012" mass="112189">METAGLVIGVAGLAGLFTSCLEALDKLQSYQTFGSDSHVLDTRFRAAKARFERWGPGVGIEQGRLKHAHYSALDDKAVSDAVAELLHIIVGEICDAGNVHPCRARGTGFDSKDSLERGRPMPRNAMHESKTKKLSWALWGKGKRIEQVEIFEKLVQQLHNLVPPSMGNSLGPARNPDAGHTDTLTRGADPGHGWYDEIRRVLERIREEARAEARRQVRAWLSSCPPDERYYDSLQKKLPGTCDWILNRTVFIRWLAGGSTNPKLLWINGHAGFGKTILCAHLVDHLSSTLTLRGWITQIISQNGEAFEHARQSWISDVDVLVTRVTIVNLFKQLVRDIPGCTLIADGLDECTNLSNNNKTSIAKFLRDVVDAVAGTDTRDEPDIRDALTDSTRQTFEEYRITPEDVRPDTNAYSHAIASEQERRCPIDPFRSDVRSLQEECLRGGMNKKQLQRAIENTPIGLDHLYDHNWTKITKLGEEGRDRAFALLRWAAFALRPLTVCEITEAVLVLTSGELSLDDFPDAVDDEYIKSEIIGICGPLLEVRKGSTGTSPGRQTVHLSHFSVRQYLLCNLPTPCWIYNENTLQTYQEKLQNTLLAKACLQYIRLPRIWQNAPDDCLSLGISLREYAAATFHQHANSGLEDSEELTKLLVQFFSTDNSVWNAWRALVDTKIRPEAEAETVPPGPLYYVVRMKLIGVAINLIDEQSVNEESSLGRTPLRIACADGSNDLVVLLLSKGADLTTVNNDGWTPLNIASRNGHAEVVKTLLEKGADLATASNNGWTPVNAASELGHAEVVKMLLEKGADLTTADNDGWTPLLSASTEGHVDVIKLLFGASPFDTTEMDSFGRTALFLASRYGRLPVVQYLLSMRISDPDVKNYYGSTALSTTVANGHYEVVELLVGTGVGTQEQLHAGRSLRWWASRTGKPQLIKLLSQHMELGETIPQHDIFSSQAIFDTASAWCDVCTLSIPSSSIYYSCQECCGFALCGMCHDDGFRCRDQAHLLIGNPDEGR</sequence>
<feature type="repeat" description="ANK" evidence="3">
    <location>
        <begin position="779"/>
        <end position="811"/>
    </location>
</feature>
<dbReference type="InterPro" id="IPR056884">
    <property type="entry name" value="NPHP3-like_N"/>
</dbReference>
<dbReference type="PROSITE" id="PS50088">
    <property type="entry name" value="ANK_REPEAT"/>
    <property type="match status" value="3"/>
</dbReference>
<evidence type="ECO:0000259" key="5">
    <source>
        <dbReference type="Pfam" id="PF24883"/>
    </source>
</evidence>
<dbReference type="PANTHER" id="PTHR24180">
    <property type="entry name" value="CYCLIN-DEPENDENT KINASE INHIBITOR 2C-RELATED"/>
    <property type="match status" value="1"/>
</dbReference>
<keyword evidence="6" id="KW-0418">Kinase</keyword>
<feature type="domain" description="Prion-inhibition and propagation HeLo" evidence="4">
    <location>
        <begin position="5"/>
        <end position="89"/>
    </location>
</feature>
<dbReference type="InterPro" id="IPR036770">
    <property type="entry name" value="Ankyrin_rpt-contain_sf"/>
</dbReference>
<dbReference type="Gene3D" id="1.25.40.20">
    <property type="entry name" value="Ankyrin repeat-containing domain"/>
    <property type="match status" value="3"/>
</dbReference>
<dbReference type="PANTHER" id="PTHR24180:SF45">
    <property type="entry name" value="POLY [ADP-RIBOSE] POLYMERASE TANKYRASE"/>
    <property type="match status" value="1"/>
</dbReference>
<dbReference type="Proteomes" id="UP000241587">
    <property type="component" value="Unassembled WGS sequence"/>
</dbReference>
<dbReference type="AlphaFoldDB" id="A0A2T4GJ10"/>
<dbReference type="InterPro" id="IPR051637">
    <property type="entry name" value="Ank_repeat_dom-contain_49"/>
</dbReference>
<dbReference type="InterPro" id="IPR027417">
    <property type="entry name" value="P-loop_NTPase"/>
</dbReference>
<proteinExistence type="predicted"/>
<keyword evidence="7" id="KW-1185">Reference proteome</keyword>
<dbReference type="SUPFAM" id="SSF52540">
    <property type="entry name" value="P-loop containing nucleoside triphosphate hydrolases"/>
    <property type="match status" value="1"/>
</dbReference>
<protein>
    <submittedName>
        <fullName evidence="6">Ankyrin repeat and protein kinase domain-containing protein 1</fullName>
    </submittedName>
</protein>
<evidence type="ECO:0000256" key="1">
    <source>
        <dbReference type="ARBA" id="ARBA00022737"/>
    </source>
</evidence>
<evidence type="ECO:0000313" key="7">
    <source>
        <dbReference type="Proteomes" id="UP000241587"/>
    </source>
</evidence>
<dbReference type="InterPro" id="IPR038305">
    <property type="entry name" value="HeLo_sf"/>
</dbReference>
<dbReference type="InterPro" id="IPR002110">
    <property type="entry name" value="Ankyrin_rpt"/>
</dbReference>
<dbReference type="GO" id="GO:0016301">
    <property type="term" value="F:kinase activity"/>
    <property type="evidence" value="ECO:0007669"/>
    <property type="project" value="UniProtKB-KW"/>
</dbReference>
<dbReference type="OMA" id="WVACQLE"/>
<organism evidence="6 7">
    <name type="scientific">Fusarium culmorum</name>
    <dbReference type="NCBI Taxonomy" id="5516"/>
    <lineage>
        <taxon>Eukaryota</taxon>
        <taxon>Fungi</taxon>
        <taxon>Dikarya</taxon>
        <taxon>Ascomycota</taxon>
        <taxon>Pezizomycotina</taxon>
        <taxon>Sordariomycetes</taxon>
        <taxon>Hypocreomycetidae</taxon>
        <taxon>Hypocreales</taxon>
        <taxon>Nectriaceae</taxon>
        <taxon>Fusarium</taxon>
    </lineage>
</organism>
<dbReference type="SMART" id="SM00248">
    <property type="entry name" value="ANK"/>
    <property type="match status" value="7"/>
</dbReference>
<dbReference type="SUPFAM" id="SSF48403">
    <property type="entry name" value="Ankyrin repeat"/>
    <property type="match status" value="1"/>
</dbReference>
<feature type="repeat" description="ANK" evidence="3">
    <location>
        <begin position="746"/>
        <end position="778"/>
    </location>
</feature>
<keyword evidence="2 3" id="KW-0040">ANK repeat</keyword>
<dbReference type="OrthoDB" id="539213at2759"/>
<dbReference type="Pfam" id="PF14479">
    <property type="entry name" value="HeLo"/>
    <property type="match status" value="1"/>
</dbReference>
<dbReference type="InterPro" id="IPR029498">
    <property type="entry name" value="HeLo_dom"/>
</dbReference>
<accession>A0A2T4GJ10</accession>
<keyword evidence="6" id="KW-0808">Transferase</keyword>